<evidence type="ECO:0000256" key="2">
    <source>
        <dbReference type="ARBA" id="ARBA00022692"/>
    </source>
</evidence>
<protein>
    <recommendedName>
        <fullName evidence="10">Mid2 domain-containing protein</fullName>
    </recommendedName>
</protein>
<name>A0A6G1LL76_9PEZI</name>
<evidence type="ECO:0000313" key="9">
    <source>
        <dbReference type="Proteomes" id="UP000799436"/>
    </source>
</evidence>
<dbReference type="EMBL" id="ML995810">
    <property type="protein sequence ID" value="KAF2773625.1"/>
    <property type="molecule type" value="Genomic_DNA"/>
</dbReference>
<evidence type="ECO:0000256" key="4">
    <source>
        <dbReference type="ARBA" id="ARBA00023136"/>
    </source>
</evidence>
<evidence type="ECO:0000313" key="8">
    <source>
        <dbReference type="EMBL" id="KAF2773625.1"/>
    </source>
</evidence>
<feature type="region of interest" description="Disordered" evidence="5">
    <location>
        <begin position="254"/>
        <end position="315"/>
    </location>
</feature>
<feature type="compositionally biased region" description="Polar residues" evidence="5">
    <location>
        <begin position="256"/>
        <end position="269"/>
    </location>
</feature>
<keyword evidence="9" id="KW-1185">Reference proteome</keyword>
<evidence type="ECO:0000256" key="1">
    <source>
        <dbReference type="ARBA" id="ARBA00004167"/>
    </source>
</evidence>
<dbReference type="OrthoDB" id="3920401at2759"/>
<keyword evidence="4 6" id="KW-0472">Membrane</keyword>
<keyword evidence="3 6" id="KW-1133">Transmembrane helix</keyword>
<dbReference type="InterPro" id="IPR051694">
    <property type="entry name" value="Immunoregulatory_rcpt-like"/>
</dbReference>
<evidence type="ECO:0008006" key="10">
    <source>
        <dbReference type="Google" id="ProtNLM"/>
    </source>
</evidence>
<feature type="region of interest" description="Disordered" evidence="5">
    <location>
        <begin position="347"/>
        <end position="380"/>
    </location>
</feature>
<evidence type="ECO:0000256" key="7">
    <source>
        <dbReference type="SAM" id="SignalP"/>
    </source>
</evidence>
<evidence type="ECO:0000256" key="3">
    <source>
        <dbReference type="ARBA" id="ARBA00022989"/>
    </source>
</evidence>
<dbReference type="GO" id="GO:0016020">
    <property type="term" value="C:membrane"/>
    <property type="evidence" value="ECO:0007669"/>
    <property type="project" value="UniProtKB-SubCell"/>
</dbReference>
<gene>
    <name evidence="8" type="ORF">EJ03DRAFT_102348</name>
</gene>
<dbReference type="Proteomes" id="UP000799436">
    <property type="component" value="Unassembled WGS sequence"/>
</dbReference>
<accession>A0A6G1LL76</accession>
<dbReference type="AlphaFoldDB" id="A0A6G1LL76"/>
<proteinExistence type="predicted"/>
<feature type="signal peptide" evidence="7">
    <location>
        <begin position="1"/>
        <end position="27"/>
    </location>
</feature>
<feature type="chain" id="PRO_5026323952" description="Mid2 domain-containing protein" evidence="7">
    <location>
        <begin position="28"/>
        <end position="380"/>
    </location>
</feature>
<feature type="compositionally biased region" description="Low complexity" evidence="5">
    <location>
        <begin position="347"/>
        <end position="358"/>
    </location>
</feature>
<organism evidence="8 9">
    <name type="scientific">Teratosphaeria nubilosa</name>
    <dbReference type="NCBI Taxonomy" id="161662"/>
    <lineage>
        <taxon>Eukaryota</taxon>
        <taxon>Fungi</taxon>
        <taxon>Dikarya</taxon>
        <taxon>Ascomycota</taxon>
        <taxon>Pezizomycotina</taxon>
        <taxon>Dothideomycetes</taxon>
        <taxon>Dothideomycetidae</taxon>
        <taxon>Mycosphaerellales</taxon>
        <taxon>Teratosphaeriaceae</taxon>
        <taxon>Teratosphaeria</taxon>
    </lineage>
</organism>
<feature type="compositionally biased region" description="Polar residues" evidence="5">
    <location>
        <begin position="296"/>
        <end position="315"/>
    </location>
</feature>
<keyword evidence="7" id="KW-0732">Signal</keyword>
<reference evidence="8" key="1">
    <citation type="journal article" date="2020" name="Stud. Mycol.">
        <title>101 Dothideomycetes genomes: a test case for predicting lifestyles and emergence of pathogens.</title>
        <authorList>
            <person name="Haridas S."/>
            <person name="Albert R."/>
            <person name="Binder M."/>
            <person name="Bloem J."/>
            <person name="Labutti K."/>
            <person name="Salamov A."/>
            <person name="Andreopoulos B."/>
            <person name="Baker S."/>
            <person name="Barry K."/>
            <person name="Bills G."/>
            <person name="Bluhm B."/>
            <person name="Cannon C."/>
            <person name="Castanera R."/>
            <person name="Culley D."/>
            <person name="Daum C."/>
            <person name="Ezra D."/>
            <person name="Gonzalez J."/>
            <person name="Henrissat B."/>
            <person name="Kuo A."/>
            <person name="Liang C."/>
            <person name="Lipzen A."/>
            <person name="Lutzoni F."/>
            <person name="Magnuson J."/>
            <person name="Mondo S."/>
            <person name="Nolan M."/>
            <person name="Ohm R."/>
            <person name="Pangilinan J."/>
            <person name="Park H.-J."/>
            <person name="Ramirez L."/>
            <person name="Alfaro M."/>
            <person name="Sun H."/>
            <person name="Tritt A."/>
            <person name="Yoshinaga Y."/>
            <person name="Zwiers L.-H."/>
            <person name="Turgeon B."/>
            <person name="Goodwin S."/>
            <person name="Spatafora J."/>
            <person name="Crous P."/>
            <person name="Grigoriev I."/>
        </authorList>
    </citation>
    <scope>NUCLEOTIDE SEQUENCE</scope>
    <source>
        <strain evidence="8">CBS 116005</strain>
    </source>
</reference>
<evidence type="ECO:0000256" key="5">
    <source>
        <dbReference type="SAM" id="MobiDB-lite"/>
    </source>
</evidence>
<evidence type="ECO:0000256" key="6">
    <source>
        <dbReference type="SAM" id="Phobius"/>
    </source>
</evidence>
<sequence length="380" mass="39877">MAGRILLLRGVVAIWATAIIHMPLARAQQQSSSELEFTRPAANALTALGLSTVYESGSDVTVAWTTPFEGTTLLVFQGPLENGSYESETIAVSLPSSETSMTWTAGVIDGASTALSLYFQLQNADDATCDGCTADSLEFFIREQSVSSTTFSQAVSSTTSSATTSASTSAATTSTTSNSVTAASATSSQTMEVGVGAFSSSATSSAKLTSDSDHNHSNRALDLGLGIGLGVGIPLLLALLGLCIFLALRRRKKARQSQLPRGQRPQSMARSMAQVSERASDSPLVPRGAPIVAPQRDSSATTRPMSSYAPSRFSTAGSRASSYFEPFEFERPGSQDFDTRSVMSAMSGNGARAASGRGLQSINEDEMPAMPQWPLPAHRL</sequence>
<comment type="subcellular location">
    <subcellularLocation>
        <location evidence="1">Membrane</location>
        <topology evidence="1">Single-pass membrane protein</topology>
    </subcellularLocation>
</comment>
<dbReference type="GO" id="GO:0071944">
    <property type="term" value="C:cell periphery"/>
    <property type="evidence" value="ECO:0007669"/>
    <property type="project" value="UniProtKB-ARBA"/>
</dbReference>
<dbReference type="PANTHER" id="PTHR15549">
    <property type="entry name" value="PAIRED IMMUNOGLOBULIN-LIKE TYPE 2 RECEPTOR"/>
    <property type="match status" value="1"/>
</dbReference>
<keyword evidence="2 6" id="KW-0812">Transmembrane</keyword>
<feature type="transmembrane region" description="Helical" evidence="6">
    <location>
        <begin position="223"/>
        <end position="248"/>
    </location>
</feature>